<evidence type="ECO:0000313" key="2">
    <source>
        <dbReference type="Proteomes" id="UP001597511"/>
    </source>
</evidence>
<comment type="caution">
    <text evidence="1">The sequence shown here is derived from an EMBL/GenBank/DDBJ whole genome shotgun (WGS) entry which is preliminary data.</text>
</comment>
<evidence type="ECO:0000313" key="1">
    <source>
        <dbReference type="EMBL" id="MFD2921469.1"/>
    </source>
</evidence>
<gene>
    <name evidence="1" type="ORF">ACFS6H_17205</name>
</gene>
<organism evidence="1 2">
    <name type="scientific">Terrimonas rubra</name>
    <dbReference type="NCBI Taxonomy" id="1035890"/>
    <lineage>
        <taxon>Bacteria</taxon>
        <taxon>Pseudomonadati</taxon>
        <taxon>Bacteroidota</taxon>
        <taxon>Chitinophagia</taxon>
        <taxon>Chitinophagales</taxon>
        <taxon>Chitinophagaceae</taxon>
        <taxon>Terrimonas</taxon>
    </lineage>
</organism>
<dbReference type="Proteomes" id="UP001597511">
    <property type="component" value="Unassembled WGS sequence"/>
</dbReference>
<protein>
    <submittedName>
        <fullName evidence="1">Uncharacterized protein</fullName>
    </submittedName>
</protein>
<reference evidence="2" key="1">
    <citation type="journal article" date="2019" name="Int. J. Syst. Evol. Microbiol.">
        <title>The Global Catalogue of Microorganisms (GCM) 10K type strain sequencing project: providing services to taxonomists for standard genome sequencing and annotation.</title>
        <authorList>
            <consortium name="The Broad Institute Genomics Platform"/>
            <consortium name="The Broad Institute Genome Sequencing Center for Infectious Disease"/>
            <person name="Wu L."/>
            <person name="Ma J."/>
        </authorList>
    </citation>
    <scope>NUCLEOTIDE SEQUENCE [LARGE SCALE GENOMIC DNA]</scope>
    <source>
        <strain evidence="2">KCTC 23299</strain>
    </source>
</reference>
<dbReference type="RefSeq" id="WP_386101834.1">
    <property type="nucleotide sequence ID" value="NZ_JBHUOZ010000003.1"/>
</dbReference>
<name>A0ABW6A7W8_9BACT</name>
<sequence>MIWQKITSAFGDSVFTLLSNGKKLLTLDFHSSSNAARVNFEMGERRVFLLRKEGFFKNKVVLRDEYGQTIGRIGNENNKKFVSVGDTRYYVNAEHINNSETAVNIYNIAEQAPIATYNIDKTAVTSPTGDSLLMVFCLCLYAPERVSLAS</sequence>
<proteinExistence type="predicted"/>
<accession>A0ABW6A7W8</accession>
<keyword evidence="2" id="KW-1185">Reference proteome</keyword>
<dbReference type="EMBL" id="JBHUOZ010000003">
    <property type="protein sequence ID" value="MFD2921469.1"/>
    <property type="molecule type" value="Genomic_DNA"/>
</dbReference>